<protein>
    <submittedName>
        <fullName evidence="8">FHIPEP family type III secretion protein</fullName>
    </submittedName>
</protein>
<dbReference type="PANTHER" id="PTHR30161">
    <property type="entry name" value="FLAGELLAR EXPORT PROTEIN, MEMBRANE FLHA SUBUNIT-RELATED"/>
    <property type="match status" value="1"/>
</dbReference>
<dbReference type="EMBL" id="JADIKF010000034">
    <property type="protein sequence ID" value="MBM7128486.1"/>
    <property type="molecule type" value="Genomic_DNA"/>
</dbReference>
<dbReference type="InterPro" id="IPR042193">
    <property type="entry name" value="FHIPEP_3"/>
</dbReference>
<keyword evidence="5 7" id="KW-1133">Transmembrane helix</keyword>
<organism evidence="8 9">
    <name type="scientific">Dyella mobilis</name>
    <dbReference type="NCBI Taxonomy" id="1849582"/>
    <lineage>
        <taxon>Bacteria</taxon>
        <taxon>Pseudomonadati</taxon>
        <taxon>Pseudomonadota</taxon>
        <taxon>Gammaproteobacteria</taxon>
        <taxon>Lysobacterales</taxon>
        <taxon>Rhodanobacteraceae</taxon>
        <taxon>Dyella</taxon>
    </lineage>
</organism>
<accession>A0ABS2KBD8</accession>
<dbReference type="Gene3D" id="1.10.8.540">
    <property type="entry name" value="FHIPEP family, domain 3"/>
    <property type="match status" value="1"/>
</dbReference>
<sequence>MGGNVVVGLVIFAVLCAVQFIVVAKGSDRIAEVSARFTLDAIPGKQMSIDAELRAGTLTGEQAKQRRDTLQKEIQMHGALDGAMKFVKGDAIVGLIVALVNIIGGIVIGSVMRGMPLSEAMTTYVILTVGDGLVSQIPSLIVAISAGLLITRGEVEESEDGQAPDDNLGSRIFAQLANRPRPVIMAGAGACVLALVPGFPHLAFLAIAAVLFLIGLATRRREVNLAKSRDAPMRNMTKDGAHYVMNILDSIEMGTMNPLRIRIGEEAFRSLNPGTFDEELGSMRERLTQELGLPFPGLAMKGEGDYTPTLYRIEVDAETVAEGHLHGGRVFVIGAEALLPEEARDVPAEVPGIGRGYWIDAEQASPLREQGCWDCDANQVLAFHLHHVCVQRASAFIGTQETKYLLDRLGMLFPDVVESIAASVPPSTLAELLRELLREGVSIRNLRAICEAIARMRPEERMDWLMLRKVRIALGRQIARSVIDSESDAMKMVLLDEACTQFLQGALQVSASGQPQLALDPRQLKRADATFRPVAGMVPAGAVVVTSAALRPHVADLLRGVSSNLPTLAMEEIPFGEIAVQGAGKVTLADEVAA</sequence>
<dbReference type="PRINTS" id="PR00949">
    <property type="entry name" value="TYPE3IMAPROT"/>
</dbReference>
<comment type="caution">
    <text evidence="8">The sequence shown here is derived from an EMBL/GenBank/DDBJ whole genome shotgun (WGS) entry which is preliminary data.</text>
</comment>
<dbReference type="Gene3D" id="3.40.30.60">
    <property type="entry name" value="FHIPEP family, domain 1"/>
    <property type="match status" value="1"/>
</dbReference>
<dbReference type="Gene3D" id="3.40.50.12790">
    <property type="entry name" value="FHIPEP family, domain 4"/>
    <property type="match status" value="1"/>
</dbReference>
<dbReference type="Pfam" id="PF00771">
    <property type="entry name" value="FHIPEP"/>
    <property type="match status" value="1"/>
</dbReference>
<keyword evidence="9" id="KW-1185">Reference proteome</keyword>
<dbReference type="Proteomes" id="UP001430193">
    <property type="component" value="Unassembled WGS sequence"/>
</dbReference>
<dbReference type="InterPro" id="IPR042196">
    <property type="entry name" value="FHIPEP_4"/>
</dbReference>
<keyword evidence="4 7" id="KW-0812">Transmembrane</keyword>
<comment type="subcellular location">
    <subcellularLocation>
        <location evidence="1">Cell membrane</location>
        <topology evidence="1">Multi-pass membrane protein</topology>
    </subcellularLocation>
</comment>
<evidence type="ECO:0000256" key="5">
    <source>
        <dbReference type="ARBA" id="ARBA00022989"/>
    </source>
</evidence>
<gene>
    <name evidence="8" type="ORF">ISS99_03035</name>
</gene>
<evidence type="ECO:0000256" key="3">
    <source>
        <dbReference type="ARBA" id="ARBA00022475"/>
    </source>
</evidence>
<evidence type="ECO:0000313" key="9">
    <source>
        <dbReference type="Proteomes" id="UP001430193"/>
    </source>
</evidence>
<evidence type="ECO:0000313" key="8">
    <source>
        <dbReference type="EMBL" id="MBM7128486.1"/>
    </source>
</evidence>
<dbReference type="InterPro" id="IPR042194">
    <property type="entry name" value="FHIPEP_1"/>
</dbReference>
<proteinExistence type="inferred from homology"/>
<keyword evidence="3" id="KW-1003">Cell membrane</keyword>
<evidence type="ECO:0000256" key="1">
    <source>
        <dbReference type="ARBA" id="ARBA00004651"/>
    </source>
</evidence>
<evidence type="ECO:0000256" key="7">
    <source>
        <dbReference type="SAM" id="Phobius"/>
    </source>
</evidence>
<evidence type="ECO:0000256" key="2">
    <source>
        <dbReference type="ARBA" id="ARBA00008835"/>
    </source>
</evidence>
<feature type="transmembrane region" description="Helical" evidence="7">
    <location>
        <begin position="124"/>
        <end position="150"/>
    </location>
</feature>
<evidence type="ECO:0000256" key="4">
    <source>
        <dbReference type="ARBA" id="ARBA00022692"/>
    </source>
</evidence>
<reference evidence="8" key="1">
    <citation type="submission" date="2020-10" db="EMBL/GenBank/DDBJ databases">
        <title>Phylogeny of dyella-like bacteria.</title>
        <authorList>
            <person name="Fu J."/>
        </authorList>
    </citation>
    <scope>NUCLEOTIDE SEQUENCE</scope>
    <source>
        <strain evidence="8">DHON07</strain>
    </source>
</reference>
<evidence type="ECO:0000256" key="6">
    <source>
        <dbReference type="ARBA" id="ARBA00023136"/>
    </source>
</evidence>
<keyword evidence="6 7" id="KW-0472">Membrane</keyword>
<comment type="similarity">
    <text evidence="2">Belongs to the FHIPEP (flagella/HR/invasion proteins export pore) family.</text>
</comment>
<feature type="transmembrane region" description="Helical" evidence="7">
    <location>
        <begin position="91"/>
        <end position="112"/>
    </location>
</feature>
<feature type="transmembrane region" description="Helical" evidence="7">
    <location>
        <begin position="6"/>
        <end position="24"/>
    </location>
</feature>
<dbReference type="InterPro" id="IPR001712">
    <property type="entry name" value="T3SS_FHIPEP"/>
</dbReference>
<name>A0ABS2KBD8_9GAMM</name>